<protein>
    <recommendedName>
        <fullName evidence="4">Nicotinamide riboside transporter PnuC</fullName>
    </recommendedName>
</protein>
<feature type="transmembrane region" description="Helical" evidence="10">
    <location>
        <begin position="37"/>
        <end position="54"/>
    </location>
</feature>
<keyword evidence="6" id="KW-1003">Cell membrane</keyword>
<feature type="transmembrane region" description="Helical" evidence="10">
    <location>
        <begin position="97"/>
        <end position="116"/>
    </location>
</feature>
<dbReference type="Proteomes" id="UP001403385">
    <property type="component" value="Unassembled WGS sequence"/>
</dbReference>
<feature type="transmembrane region" description="Helical" evidence="10">
    <location>
        <begin position="172"/>
        <end position="189"/>
    </location>
</feature>
<evidence type="ECO:0000313" key="11">
    <source>
        <dbReference type="EMBL" id="MEN7546355.1"/>
    </source>
</evidence>
<keyword evidence="12" id="KW-1185">Reference proteome</keyword>
<dbReference type="InterPro" id="IPR006419">
    <property type="entry name" value="NMN_transpt_PnuC"/>
</dbReference>
<dbReference type="AlphaFoldDB" id="A0AAW9RTI6"/>
<evidence type="ECO:0000313" key="12">
    <source>
        <dbReference type="Proteomes" id="UP001403385"/>
    </source>
</evidence>
<evidence type="ECO:0000256" key="9">
    <source>
        <dbReference type="ARBA" id="ARBA00023136"/>
    </source>
</evidence>
<evidence type="ECO:0000256" key="2">
    <source>
        <dbReference type="ARBA" id="ARBA00004651"/>
    </source>
</evidence>
<dbReference type="GO" id="GO:0034257">
    <property type="term" value="F:nicotinamide riboside transmembrane transporter activity"/>
    <property type="evidence" value="ECO:0007669"/>
    <property type="project" value="InterPro"/>
</dbReference>
<keyword evidence="8 10" id="KW-1133">Transmembrane helix</keyword>
<evidence type="ECO:0000256" key="10">
    <source>
        <dbReference type="SAM" id="Phobius"/>
    </source>
</evidence>
<comment type="subcellular location">
    <subcellularLocation>
        <location evidence="2">Cell membrane</location>
        <topology evidence="2">Multi-pass membrane protein</topology>
    </subcellularLocation>
</comment>
<feature type="transmembrane region" description="Helical" evidence="10">
    <location>
        <begin position="149"/>
        <end position="166"/>
    </location>
</feature>
<accession>A0AAW9RTI6</accession>
<comment type="similarity">
    <text evidence="3">Belongs to the nicotinamide ribonucleoside (NR) uptake permease (TC 4.B.1) family.</text>
</comment>
<comment type="caution">
    <text evidence="11">The sequence shown here is derived from an EMBL/GenBank/DDBJ whole genome shotgun (WGS) entry which is preliminary data.</text>
</comment>
<evidence type="ECO:0000256" key="4">
    <source>
        <dbReference type="ARBA" id="ARBA00017522"/>
    </source>
</evidence>
<dbReference type="PANTHER" id="PTHR36122:SF2">
    <property type="entry name" value="NICOTINAMIDE RIBOSIDE TRANSPORTER PNUC"/>
    <property type="match status" value="1"/>
</dbReference>
<name>A0AAW9RTI6_9BACT</name>
<organism evidence="11 12">
    <name type="scientific">Rapidithrix thailandica</name>
    <dbReference type="NCBI Taxonomy" id="413964"/>
    <lineage>
        <taxon>Bacteria</taxon>
        <taxon>Pseudomonadati</taxon>
        <taxon>Bacteroidota</taxon>
        <taxon>Cytophagia</taxon>
        <taxon>Cytophagales</taxon>
        <taxon>Flammeovirgaceae</taxon>
        <taxon>Rapidithrix</taxon>
    </lineage>
</organism>
<dbReference type="Pfam" id="PF04973">
    <property type="entry name" value="NMN_transporter"/>
    <property type="match status" value="1"/>
</dbReference>
<keyword evidence="7 10" id="KW-0812">Transmembrane</keyword>
<evidence type="ECO:0000256" key="3">
    <source>
        <dbReference type="ARBA" id="ARBA00006669"/>
    </source>
</evidence>
<evidence type="ECO:0000256" key="6">
    <source>
        <dbReference type="ARBA" id="ARBA00022475"/>
    </source>
</evidence>
<dbReference type="NCBIfam" id="TIGR01528">
    <property type="entry name" value="NMN_trans_PnuC"/>
    <property type="match status" value="1"/>
</dbReference>
<proteinExistence type="inferred from homology"/>
<feature type="transmembrane region" description="Helical" evidence="10">
    <location>
        <begin position="60"/>
        <end position="77"/>
    </location>
</feature>
<evidence type="ECO:0000256" key="1">
    <source>
        <dbReference type="ARBA" id="ARBA00002672"/>
    </source>
</evidence>
<evidence type="ECO:0000256" key="7">
    <source>
        <dbReference type="ARBA" id="ARBA00022692"/>
    </source>
</evidence>
<evidence type="ECO:0000256" key="8">
    <source>
        <dbReference type="ARBA" id="ARBA00022989"/>
    </source>
</evidence>
<dbReference type="PANTHER" id="PTHR36122">
    <property type="entry name" value="NICOTINAMIDE RIBOSIDE TRANSPORTER PNUC"/>
    <property type="match status" value="1"/>
</dbReference>
<gene>
    <name evidence="11" type="primary">pnuC</name>
    <name evidence="11" type="ORF">AAG747_00455</name>
</gene>
<comment type="function">
    <text evidence="1">Required for nicotinamide riboside transport across the inner membrane.</text>
</comment>
<dbReference type="GO" id="GO:0005886">
    <property type="term" value="C:plasma membrane"/>
    <property type="evidence" value="ECO:0007669"/>
    <property type="project" value="UniProtKB-SubCell"/>
</dbReference>
<dbReference type="RefSeq" id="WP_346819143.1">
    <property type="nucleotide sequence ID" value="NZ_JBDKWZ010000001.1"/>
</dbReference>
<dbReference type="EMBL" id="JBDKWZ010000001">
    <property type="protein sequence ID" value="MEN7546355.1"/>
    <property type="molecule type" value="Genomic_DNA"/>
</dbReference>
<feature type="transmembrane region" description="Helical" evidence="10">
    <location>
        <begin position="12"/>
        <end position="30"/>
    </location>
</feature>
<reference evidence="11 12" key="1">
    <citation type="submission" date="2024-04" db="EMBL/GenBank/DDBJ databases">
        <title>Novel genus in family Flammeovirgaceae.</title>
        <authorList>
            <person name="Nguyen T.H."/>
            <person name="Vuong T.Q."/>
            <person name="Le H."/>
            <person name="Kim S.-G."/>
        </authorList>
    </citation>
    <scope>NUCLEOTIDE SEQUENCE [LARGE SCALE GENOMIC DNA]</scope>
    <source>
        <strain evidence="11 12">JCM 23209</strain>
    </source>
</reference>
<keyword evidence="9 10" id="KW-0472">Membrane</keyword>
<sequence>MFELLYEYFTQNSIESLAALFGVICVYLNAKENIWTWPTGLVSVGLYVIVFWNVFLIGDFVLHIIYVILGIYGWYNWLYGSKQHSELAITFSEKRELLVLLLLGVLSTAGTGYLLQRYADSGVPYWDATTTIFSLIAQWQLAKKRIETWFVWIFVDVLCVGIYYYKGLYITSGLYFIYLLLCIVGINTWRKHYRQQLQAVA</sequence>
<keyword evidence="5" id="KW-0813">Transport</keyword>
<evidence type="ECO:0000256" key="5">
    <source>
        <dbReference type="ARBA" id="ARBA00022448"/>
    </source>
</evidence>